<dbReference type="EMBL" id="RXIC02000415">
    <property type="protein sequence ID" value="KAB1199798.1"/>
    <property type="molecule type" value="Genomic_DNA"/>
</dbReference>
<gene>
    <name evidence="2" type="ORF">CJ030_MR0G013395</name>
</gene>
<name>A0A6A1UIE9_9ROSI</name>
<comment type="caution">
    <text evidence="2">The sequence shown here is derived from an EMBL/GenBank/DDBJ whole genome shotgun (WGS) entry which is preliminary data.</text>
</comment>
<protein>
    <submittedName>
        <fullName evidence="2">Uncharacterized protein</fullName>
    </submittedName>
</protein>
<evidence type="ECO:0000313" key="2">
    <source>
        <dbReference type="EMBL" id="KAB1199798.1"/>
    </source>
</evidence>
<sequence length="160" mass="19112">MLKPQKRRRRRRRRKKEEKRRRREEKKKEKKKKKEEKKNKKKEKRKGGLPYRARRRCSAVGEIKRSQGGNFQKNCYGSYKKSEVRMDAYAGYVMGLNKMVGTVPKYERCIHSEGRMREGWMTPKGTHSEGRMLEGWVVLEVCATTLKDECEKVWTSKGRV</sequence>
<keyword evidence="3" id="KW-1185">Reference proteome</keyword>
<reference evidence="2 3" key="1">
    <citation type="journal article" date="2019" name="Plant Biotechnol. J.">
        <title>The red bayberry genome and genetic basis of sex determination.</title>
        <authorList>
            <person name="Jia H.M."/>
            <person name="Jia H.J."/>
            <person name="Cai Q.L."/>
            <person name="Wang Y."/>
            <person name="Zhao H.B."/>
            <person name="Yang W.F."/>
            <person name="Wang G.Y."/>
            <person name="Li Y.H."/>
            <person name="Zhan D.L."/>
            <person name="Shen Y.T."/>
            <person name="Niu Q.F."/>
            <person name="Chang L."/>
            <person name="Qiu J."/>
            <person name="Zhao L."/>
            <person name="Xie H.B."/>
            <person name="Fu W.Y."/>
            <person name="Jin J."/>
            <person name="Li X.W."/>
            <person name="Jiao Y."/>
            <person name="Zhou C.C."/>
            <person name="Tu T."/>
            <person name="Chai C.Y."/>
            <person name="Gao J.L."/>
            <person name="Fan L.J."/>
            <person name="van de Weg E."/>
            <person name="Wang J.Y."/>
            <person name="Gao Z.S."/>
        </authorList>
    </citation>
    <scope>NUCLEOTIDE SEQUENCE [LARGE SCALE GENOMIC DNA]</scope>
    <source>
        <tissue evidence="2">Leaves</tissue>
    </source>
</reference>
<feature type="compositionally biased region" description="Basic residues" evidence="1">
    <location>
        <begin position="1"/>
        <end position="57"/>
    </location>
</feature>
<dbReference type="AlphaFoldDB" id="A0A6A1UIE9"/>
<evidence type="ECO:0000256" key="1">
    <source>
        <dbReference type="SAM" id="MobiDB-lite"/>
    </source>
</evidence>
<accession>A0A6A1UIE9</accession>
<evidence type="ECO:0000313" key="3">
    <source>
        <dbReference type="Proteomes" id="UP000516437"/>
    </source>
</evidence>
<proteinExistence type="predicted"/>
<organism evidence="2 3">
    <name type="scientific">Morella rubra</name>
    <name type="common">Chinese bayberry</name>
    <dbReference type="NCBI Taxonomy" id="262757"/>
    <lineage>
        <taxon>Eukaryota</taxon>
        <taxon>Viridiplantae</taxon>
        <taxon>Streptophyta</taxon>
        <taxon>Embryophyta</taxon>
        <taxon>Tracheophyta</taxon>
        <taxon>Spermatophyta</taxon>
        <taxon>Magnoliopsida</taxon>
        <taxon>eudicotyledons</taxon>
        <taxon>Gunneridae</taxon>
        <taxon>Pentapetalae</taxon>
        <taxon>rosids</taxon>
        <taxon>fabids</taxon>
        <taxon>Fagales</taxon>
        <taxon>Myricaceae</taxon>
        <taxon>Morella</taxon>
    </lineage>
</organism>
<feature type="region of interest" description="Disordered" evidence="1">
    <location>
        <begin position="1"/>
        <end position="60"/>
    </location>
</feature>
<dbReference type="Proteomes" id="UP000516437">
    <property type="component" value="Unassembled WGS sequence"/>
</dbReference>